<organism evidence="3 4">
    <name type="scientific">Hymenobacter nitidus</name>
    <dbReference type="NCBI Taxonomy" id="2880929"/>
    <lineage>
        <taxon>Bacteria</taxon>
        <taxon>Pseudomonadati</taxon>
        <taxon>Bacteroidota</taxon>
        <taxon>Cytophagia</taxon>
        <taxon>Cytophagales</taxon>
        <taxon>Hymenobacteraceae</taxon>
        <taxon>Hymenobacter</taxon>
    </lineage>
</organism>
<keyword evidence="4" id="KW-1185">Reference proteome</keyword>
<gene>
    <name evidence="3" type="ORF">LGH70_09290</name>
</gene>
<keyword evidence="2" id="KW-0732">Signal</keyword>
<proteinExistence type="predicted"/>
<dbReference type="InterPro" id="IPR011053">
    <property type="entry name" value="Single_hybrid_motif"/>
</dbReference>
<dbReference type="PANTHER" id="PTHR30469:SF36">
    <property type="entry name" value="BLL3903 PROTEIN"/>
    <property type="match status" value="1"/>
</dbReference>
<accession>A0ABS8AC86</accession>
<dbReference type="SUPFAM" id="SSF51230">
    <property type="entry name" value="Single hybrid motif"/>
    <property type="match status" value="1"/>
</dbReference>
<protein>
    <submittedName>
        <fullName evidence="3">HlyD family efflux transporter periplasmic adaptor subunit</fullName>
    </submittedName>
</protein>
<feature type="signal peptide" evidence="2">
    <location>
        <begin position="1"/>
        <end position="18"/>
    </location>
</feature>
<dbReference type="Gene3D" id="2.40.50.100">
    <property type="match status" value="1"/>
</dbReference>
<sequence>MKFLVALLLLAATIVSFAASIGPRPRPQQLRSTPPALAIAPVAPKPNPQAVSRLVGFTTTTITASAPSTLVELYFYEGQYVRRGQVLAKLRVRSSNAVAYLNAPHDGVLARAQAPVGEVLTPQVPLTVLTDQTRLLVRLHPASLSLHPGDSVQVAIAHANGASVRGKITEWHEAGATPTITLHVRKSVAGAVVGAPLLVAATPAGPRLPLAETAKGRPGLKRRQLHSSLSIAQE</sequence>
<reference evidence="3" key="1">
    <citation type="submission" date="2021-10" db="EMBL/GenBank/DDBJ databases">
        <authorList>
            <person name="Dean J.D."/>
            <person name="Kim M.K."/>
            <person name="Newey C.N."/>
            <person name="Stoker T.S."/>
            <person name="Thompson D.W."/>
            <person name="Grose J.H."/>
        </authorList>
    </citation>
    <scope>NUCLEOTIDE SEQUENCE</scope>
    <source>
        <strain evidence="3">BT635</strain>
    </source>
</reference>
<dbReference type="RefSeq" id="WP_226184958.1">
    <property type="nucleotide sequence ID" value="NZ_JAJADQ010000004.1"/>
</dbReference>
<name>A0ABS8AC86_9BACT</name>
<dbReference type="Proteomes" id="UP001165297">
    <property type="component" value="Unassembled WGS sequence"/>
</dbReference>
<evidence type="ECO:0000256" key="2">
    <source>
        <dbReference type="SAM" id="SignalP"/>
    </source>
</evidence>
<feature type="chain" id="PRO_5046977686" evidence="2">
    <location>
        <begin position="19"/>
        <end position="234"/>
    </location>
</feature>
<evidence type="ECO:0000313" key="4">
    <source>
        <dbReference type="Proteomes" id="UP001165297"/>
    </source>
</evidence>
<evidence type="ECO:0000313" key="3">
    <source>
        <dbReference type="EMBL" id="MCB2377774.1"/>
    </source>
</evidence>
<dbReference type="PANTHER" id="PTHR30469">
    <property type="entry name" value="MULTIDRUG RESISTANCE PROTEIN MDTA"/>
    <property type="match status" value="1"/>
</dbReference>
<comment type="caution">
    <text evidence="3">The sequence shown here is derived from an EMBL/GenBank/DDBJ whole genome shotgun (WGS) entry which is preliminary data.</text>
</comment>
<evidence type="ECO:0000256" key="1">
    <source>
        <dbReference type="SAM" id="MobiDB-lite"/>
    </source>
</evidence>
<dbReference type="EMBL" id="JAJADQ010000004">
    <property type="protein sequence ID" value="MCB2377774.1"/>
    <property type="molecule type" value="Genomic_DNA"/>
</dbReference>
<feature type="region of interest" description="Disordered" evidence="1">
    <location>
        <begin position="209"/>
        <end position="234"/>
    </location>
</feature>